<dbReference type="EMBL" id="JAFNEN010000288">
    <property type="protein sequence ID" value="KAG8186819.1"/>
    <property type="molecule type" value="Genomic_DNA"/>
</dbReference>
<comment type="caution">
    <text evidence="2">The sequence shown here is derived from an EMBL/GenBank/DDBJ whole genome shotgun (WGS) entry which is preliminary data.</text>
</comment>
<protein>
    <submittedName>
        <fullName evidence="2">Uncharacterized protein</fullName>
    </submittedName>
</protein>
<dbReference type="Proteomes" id="UP000827092">
    <property type="component" value="Unassembled WGS sequence"/>
</dbReference>
<sequence>MITKRMALAFFGGKSTLQHDLYITSIYNKRLVQISTKIHPNPNENRVKEPLVCTQEQSYRLTLFRTLKDGAFRGVGVSSPHPRKRHSRGLFNGVARDGKMSPIFQPSCR</sequence>
<evidence type="ECO:0000313" key="2">
    <source>
        <dbReference type="EMBL" id="KAG8186819.1"/>
    </source>
</evidence>
<proteinExistence type="predicted"/>
<reference evidence="2 3" key="1">
    <citation type="journal article" date="2022" name="Nat. Ecol. Evol.">
        <title>A masculinizing supergene underlies an exaggerated male reproductive morph in a spider.</title>
        <authorList>
            <person name="Hendrickx F."/>
            <person name="De Corte Z."/>
            <person name="Sonet G."/>
            <person name="Van Belleghem S.M."/>
            <person name="Kostlbacher S."/>
            <person name="Vangestel C."/>
        </authorList>
    </citation>
    <scope>NUCLEOTIDE SEQUENCE [LARGE SCALE GENOMIC DNA]</scope>
    <source>
        <strain evidence="2">W744_W776</strain>
    </source>
</reference>
<gene>
    <name evidence="2" type="ORF">JTE90_020497</name>
</gene>
<name>A0AAV6USS3_9ARAC</name>
<accession>A0AAV6USS3</accession>
<organism evidence="2 3">
    <name type="scientific">Oedothorax gibbosus</name>
    <dbReference type="NCBI Taxonomy" id="931172"/>
    <lineage>
        <taxon>Eukaryota</taxon>
        <taxon>Metazoa</taxon>
        <taxon>Ecdysozoa</taxon>
        <taxon>Arthropoda</taxon>
        <taxon>Chelicerata</taxon>
        <taxon>Arachnida</taxon>
        <taxon>Araneae</taxon>
        <taxon>Araneomorphae</taxon>
        <taxon>Entelegynae</taxon>
        <taxon>Araneoidea</taxon>
        <taxon>Linyphiidae</taxon>
        <taxon>Erigoninae</taxon>
        <taxon>Oedothorax</taxon>
    </lineage>
</organism>
<evidence type="ECO:0000313" key="3">
    <source>
        <dbReference type="Proteomes" id="UP000827092"/>
    </source>
</evidence>
<dbReference type="AlphaFoldDB" id="A0AAV6USS3"/>
<evidence type="ECO:0000256" key="1">
    <source>
        <dbReference type="SAM" id="MobiDB-lite"/>
    </source>
</evidence>
<feature type="region of interest" description="Disordered" evidence="1">
    <location>
        <begin position="75"/>
        <end position="98"/>
    </location>
</feature>
<keyword evidence="3" id="KW-1185">Reference proteome</keyword>